<accession>A0A2S3QZE3</accession>
<reference evidence="2 3" key="1">
    <citation type="journal article" date="2018" name="Front. Microbiol.">
        <title>Phylogeny of Vibrio vulnificus from the Analysis of the Core-Genome: Implications for Intra-Species Taxonomy.</title>
        <authorList>
            <person name="Roig F.J."/>
            <person name="Gonzalez-Candelas F."/>
            <person name="Sanjuan E."/>
            <person name="Fouz B."/>
            <person name="Feil E.J."/>
            <person name="Llorens C."/>
            <person name="Baker-Austin C."/>
            <person name="Oliver J.D."/>
            <person name="Danin-Poleg Y."/>
            <person name="Gibas C.J."/>
            <person name="Kashi Y."/>
            <person name="Gulig P.A."/>
            <person name="Morrison S.S."/>
            <person name="Amaro C."/>
        </authorList>
    </citation>
    <scope>NUCLEOTIDE SEQUENCE [LARGE SCALE GENOMIC DNA]</scope>
    <source>
        <strain evidence="2 3">CECT4608</strain>
    </source>
</reference>
<evidence type="ECO:0000313" key="3">
    <source>
        <dbReference type="Proteomes" id="UP000237466"/>
    </source>
</evidence>
<comment type="caution">
    <text evidence="2">The sequence shown here is derived from an EMBL/GenBank/DDBJ whole genome shotgun (WGS) entry which is preliminary data.</text>
</comment>
<organism evidence="2 3">
    <name type="scientific">Vibrio vulnificus</name>
    <dbReference type="NCBI Taxonomy" id="672"/>
    <lineage>
        <taxon>Bacteria</taxon>
        <taxon>Pseudomonadati</taxon>
        <taxon>Pseudomonadota</taxon>
        <taxon>Gammaproteobacteria</taxon>
        <taxon>Vibrionales</taxon>
        <taxon>Vibrionaceae</taxon>
        <taxon>Vibrio</taxon>
    </lineage>
</organism>
<sequence length="245" mass="28364">MEFKHRFIDGSRYQRIFVIGDIHGKLALLQDTLKRVDFHGERDLLISVGDLIDRGPDSVGVLDYYQTHHWFEAVMGNHEWMMVNALDAQNKLERSEKEAYFIKIWHRNGCEWSQNLTDADKQRLRDAVAQLPSVITVELEDGRRFGISHAQPHSLDWNEMIDWQGDMWDNPRWIWGRTRIAEEEPQAIANVDLTLHGHTRSKGVKRVANSLFIDTASNDDYQGAFSLYELRTGEVFVGVKQSALV</sequence>
<dbReference type="Gene3D" id="3.60.21.10">
    <property type="match status" value="1"/>
</dbReference>
<dbReference type="InterPro" id="IPR004843">
    <property type="entry name" value="Calcineurin-like_PHP"/>
</dbReference>
<dbReference type="PANTHER" id="PTHR42850">
    <property type="entry name" value="METALLOPHOSPHOESTERASE"/>
    <property type="match status" value="1"/>
</dbReference>
<dbReference type="RefSeq" id="WP_103200930.1">
    <property type="nucleotide sequence ID" value="NZ_JAERHZ010000002.1"/>
</dbReference>
<dbReference type="SUPFAM" id="SSF56300">
    <property type="entry name" value="Metallo-dependent phosphatases"/>
    <property type="match status" value="1"/>
</dbReference>
<proteinExistence type="predicted"/>
<dbReference type="GO" id="GO:0016791">
    <property type="term" value="F:phosphatase activity"/>
    <property type="evidence" value="ECO:0007669"/>
    <property type="project" value="TreeGrafter"/>
</dbReference>
<dbReference type="Proteomes" id="UP000237466">
    <property type="component" value="Unassembled WGS sequence"/>
</dbReference>
<dbReference type="EMBL" id="PDGH01000124">
    <property type="protein sequence ID" value="POB44621.1"/>
    <property type="molecule type" value="Genomic_DNA"/>
</dbReference>
<feature type="domain" description="Calcineurin-like phosphoesterase" evidence="1">
    <location>
        <begin position="15"/>
        <end position="199"/>
    </location>
</feature>
<dbReference type="GO" id="GO:0008803">
    <property type="term" value="F:bis(5'-nucleosyl)-tetraphosphatase (symmetrical) activity"/>
    <property type="evidence" value="ECO:0007669"/>
    <property type="project" value="TreeGrafter"/>
</dbReference>
<protein>
    <submittedName>
        <fullName evidence="2">Diadenosine tetraphosphatase</fullName>
    </submittedName>
</protein>
<dbReference type="GO" id="GO:0110154">
    <property type="term" value="P:RNA decapping"/>
    <property type="evidence" value="ECO:0007669"/>
    <property type="project" value="TreeGrafter"/>
</dbReference>
<dbReference type="Pfam" id="PF00149">
    <property type="entry name" value="Metallophos"/>
    <property type="match status" value="1"/>
</dbReference>
<dbReference type="AlphaFoldDB" id="A0A2S3QZE3"/>
<name>A0A2S3QZE3_VIBVL</name>
<evidence type="ECO:0000313" key="2">
    <source>
        <dbReference type="EMBL" id="POB44621.1"/>
    </source>
</evidence>
<dbReference type="GO" id="GO:0005737">
    <property type="term" value="C:cytoplasm"/>
    <property type="evidence" value="ECO:0007669"/>
    <property type="project" value="TreeGrafter"/>
</dbReference>
<dbReference type="InterPro" id="IPR050126">
    <property type="entry name" value="Ap4A_hydrolase"/>
</dbReference>
<gene>
    <name evidence="2" type="ORF">CRN52_18655</name>
</gene>
<evidence type="ECO:0000259" key="1">
    <source>
        <dbReference type="Pfam" id="PF00149"/>
    </source>
</evidence>
<dbReference type="InterPro" id="IPR029052">
    <property type="entry name" value="Metallo-depent_PP-like"/>
</dbReference>
<dbReference type="PANTHER" id="PTHR42850:SF4">
    <property type="entry name" value="ZINC-DEPENDENT ENDOPOLYPHOSPHATASE"/>
    <property type="match status" value="1"/>
</dbReference>